<dbReference type="RefSeq" id="WP_147921036.1">
    <property type="nucleotide sequence ID" value="NZ_VRTY01000019.1"/>
</dbReference>
<keyword evidence="2" id="KW-1185">Reference proteome</keyword>
<dbReference type="EMBL" id="VRTY01000019">
    <property type="protein sequence ID" value="TXK49137.1"/>
    <property type="molecule type" value="Genomic_DNA"/>
</dbReference>
<comment type="caution">
    <text evidence="1">The sequence shown here is derived from an EMBL/GenBank/DDBJ whole genome shotgun (WGS) entry which is preliminary data.</text>
</comment>
<evidence type="ECO:0000313" key="1">
    <source>
        <dbReference type="EMBL" id="TXK49137.1"/>
    </source>
</evidence>
<gene>
    <name evidence="1" type="ORF">FVR03_07070</name>
</gene>
<accession>A0A5C8KAF0</accession>
<dbReference type="AlphaFoldDB" id="A0A5C8KAF0"/>
<proteinExistence type="predicted"/>
<reference evidence="1 2" key="1">
    <citation type="submission" date="2019-08" db="EMBL/GenBank/DDBJ databases">
        <authorList>
            <person name="Shi S."/>
        </authorList>
    </citation>
    <scope>NUCLEOTIDE SEQUENCE [LARGE SCALE GENOMIC DNA]</scope>
    <source>
        <strain evidence="1 2">GY10130</strain>
    </source>
</reference>
<organism evidence="1 2">
    <name type="scientific">Pontibacter qinzhouensis</name>
    <dbReference type="NCBI Taxonomy" id="2603253"/>
    <lineage>
        <taxon>Bacteria</taxon>
        <taxon>Pseudomonadati</taxon>
        <taxon>Bacteroidota</taxon>
        <taxon>Cytophagia</taxon>
        <taxon>Cytophagales</taxon>
        <taxon>Hymenobacteraceae</taxon>
        <taxon>Pontibacter</taxon>
    </lineage>
</organism>
<protein>
    <submittedName>
        <fullName evidence="1">Uncharacterized protein</fullName>
    </submittedName>
</protein>
<dbReference type="Proteomes" id="UP000321926">
    <property type="component" value="Unassembled WGS sequence"/>
</dbReference>
<evidence type="ECO:0000313" key="2">
    <source>
        <dbReference type="Proteomes" id="UP000321926"/>
    </source>
</evidence>
<sequence length="96" mass="10194">MEPIEVGNNNKVIFSHAKSAGGELKLVTIGTGRAVLNTTVGVNKFMHNGVKMVAGTYTAISHSTIFEGTGSLVVSIVTSVAAELEKQRHLFLLLLK</sequence>
<name>A0A5C8KAF0_9BACT</name>